<dbReference type="EMBL" id="BEWI01000032">
    <property type="protein sequence ID" value="GAY22199.1"/>
    <property type="molecule type" value="Genomic_DNA"/>
</dbReference>
<evidence type="ECO:0000256" key="7">
    <source>
        <dbReference type="SAM" id="Phobius"/>
    </source>
</evidence>
<dbReference type="Pfam" id="PF00510">
    <property type="entry name" value="COX3"/>
    <property type="match status" value="1"/>
</dbReference>
<keyword evidence="3 6" id="KW-0812">Transmembrane</keyword>
<evidence type="ECO:0000313" key="9">
    <source>
        <dbReference type="EMBL" id="GAY22199.1"/>
    </source>
</evidence>
<dbReference type="GO" id="GO:0016491">
    <property type="term" value="F:oxidoreductase activity"/>
    <property type="evidence" value="ECO:0007669"/>
    <property type="project" value="UniProtKB-KW"/>
</dbReference>
<feature type="transmembrane region" description="Helical" evidence="7">
    <location>
        <begin position="153"/>
        <end position="171"/>
    </location>
</feature>
<reference evidence="9 10" key="2">
    <citation type="journal article" date="2013" name="Environ. Sci. Technol.">
        <title>The 4-tert-butylphenol-utilizing bacterium Sphingobium fuliginis OMI can degrade bisphenols via phenolic ring hydroxylation and meta-cleavage pathway.</title>
        <authorList>
            <person name="Ogata Y."/>
            <person name="Goda S."/>
            <person name="Toyama T."/>
            <person name="Sei K."/>
            <person name="Ike M."/>
        </authorList>
    </citation>
    <scope>NUCLEOTIDE SEQUENCE [LARGE SCALE GENOMIC DNA]</scope>
    <source>
        <strain evidence="9 10">OMI</strain>
    </source>
</reference>
<dbReference type="Gene3D" id="1.20.120.80">
    <property type="entry name" value="Cytochrome c oxidase, subunit III, four-helix bundle"/>
    <property type="match status" value="1"/>
</dbReference>
<dbReference type="Proteomes" id="UP000221538">
    <property type="component" value="Unassembled WGS sequence"/>
</dbReference>
<dbReference type="SUPFAM" id="SSF81452">
    <property type="entry name" value="Cytochrome c oxidase subunit III-like"/>
    <property type="match status" value="1"/>
</dbReference>
<feature type="transmembrane region" description="Helical" evidence="7">
    <location>
        <begin position="67"/>
        <end position="88"/>
    </location>
</feature>
<evidence type="ECO:0000256" key="5">
    <source>
        <dbReference type="ARBA" id="ARBA00023136"/>
    </source>
</evidence>
<evidence type="ECO:0000256" key="4">
    <source>
        <dbReference type="ARBA" id="ARBA00022989"/>
    </source>
</evidence>
<evidence type="ECO:0000256" key="3">
    <source>
        <dbReference type="ARBA" id="ARBA00022692"/>
    </source>
</evidence>
<feature type="transmembrane region" description="Helical" evidence="7">
    <location>
        <begin position="108"/>
        <end position="132"/>
    </location>
</feature>
<evidence type="ECO:0000256" key="1">
    <source>
        <dbReference type="ARBA" id="ARBA00004141"/>
    </source>
</evidence>
<dbReference type="PANTHER" id="PTHR11403:SF6">
    <property type="entry name" value="NITRIC OXIDE REDUCTASE SUBUNIT E"/>
    <property type="match status" value="1"/>
</dbReference>
<protein>
    <submittedName>
        <fullName evidence="9">Cytochrome c oxidase polypeptide III</fullName>
        <ecNumber evidence="9">1.9.3.1</ecNumber>
    </submittedName>
</protein>
<dbReference type="PANTHER" id="PTHR11403">
    <property type="entry name" value="CYTOCHROME C OXIDASE SUBUNIT III"/>
    <property type="match status" value="1"/>
</dbReference>
<keyword evidence="4 7" id="KW-1133">Transmembrane helix</keyword>
<comment type="caution">
    <text evidence="9">The sequence shown here is derived from an EMBL/GenBank/DDBJ whole genome shotgun (WGS) entry which is preliminary data.</text>
</comment>
<organism evidence="9 10">
    <name type="scientific">Sphingobium fuliginis (strain ATCC 27551)</name>
    <dbReference type="NCBI Taxonomy" id="336203"/>
    <lineage>
        <taxon>Bacteria</taxon>
        <taxon>Pseudomonadati</taxon>
        <taxon>Pseudomonadota</taxon>
        <taxon>Alphaproteobacteria</taxon>
        <taxon>Sphingomonadales</taxon>
        <taxon>Sphingomonadaceae</taxon>
        <taxon>Sphingobium</taxon>
    </lineage>
</organism>
<dbReference type="InterPro" id="IPR000298">
    <property type="entry name" value="Cyt_c_oxidase-like_su3"/>
</dbReference>
<dbReference type="GO" id="GO:0019646">
    <property type="term" value="P:aerobic electron transport chain"/>
    <property type="evidence" value="ECO:0007669"/>
    <property type="project" value="InterPro"/>
</dbReference>
<gene>
    <name evidence="9" type="ORF">SFOMI_2754</name>
</gene>
<keyword evidence="9" id="KW-0560">Oxidoreductase</keyword>
<dbReference type="PROSITE" id="PS50253">
    <property type="entry name" value="COX3"/>
    <property type="match status" value="1"/>
</dbReference>
<comment type="subcellular location">
    <subcellularLocation>
        <location evidence="6">Cell membrane</location>
        <topology evidence="6">Multi-pass membrane protein</topology>
    </subcellularLocation>
    <subcellularLocation>
        <location evidence="1">Membrane</location>
        <topology evidence="1">Multi-pass membrane protein</topology>
    </subcellularLocation>
</comment>
<dbReference type="InterPro" id="IPR035973">
    <property type="entry name" value="Cyt_c_oxidase_su3-like_sf"/>
</dbReference>
<feature type="domain" description="Heme-copper oxidase subunit III family profile" evidence="8">
    <location>
        <begin position="1"/>
        <end position="172"/>
    </location>
</feature>
<comment type="similarity">
    <text evidence="2 6">Belongs to the cytochrome c oxidase subunit 3 family.</text>
</comment>
<accession>A0A292ZH86</accession>
<dbReference type="GO" id="GO:0004129">
    <property type="term" value="F:cytochrome-c oxidase activity"/>
    <property type="evidence" value="ECO:0007669"/>
    <property type="project" value="InterPro"/>
</dbReference>
<name>A0A292ZH86_SPHSA</name>
<dbReference type="GO" id="GO:0005886">
    <property type="term" value="C:plasma membrane"/>
    <property type="evidence" value="ECO:0007669"/>
    <property type="project" value="UniProtKB-SubCell"/>
</dbReference>
<evidence type="ECO:0000313" key="10">
    <source>
        <dbReference type="Proteomes" id="UP000221538"/>
    </source>
</evidence>
<proteinExistence type="inferred from homology"/>
<dbReference type="InterPro" id="IPR013833">
    <property type="entry name" value="Cyt_c_oxidase_su3_a-hlx"/>
</dbReference>
<dbReference type="EC" id="1.9.3.1" evidence="9"/>
<feature type="transmembrane region" description="Helical" evidence="7">
    <location>
        <begin position="7"/>
        <end position="23"/>
    </location>
</feature>
<reference evidence="9 10" key="1">
    <citation type="journal article" date="2013" name="Biodegradation">
        <title>Occurrence of 4-tert-butylphenol (4-t-BP) biodegradation in an aquatic sample caused by the presence of Spirodela polyrrhiza and isolation of a 4-t-BP-utilizing bacterium.</title>
        <authorList>
            <person name="Ogata Y."/>
            <person name="Toyama T."/>
            <person name="Yu N."/>
            <person name="Wang X."/>
            <person name="Sei K."/>
            <person name="Ike M."/>
        </authorList>
    </citation>
    <scope>NUCLEOTIDE SEQUENCE [LARGE SCALE GENOMIC DNA]</scope>
    <source>
        <strain evidence="9 10">OMI</strain>
    </source>
</reference>
<dbReference type="AlphaFoldDB" id="A0A292ZH86"/>
<sequence length="172" mass="19469">MFILGDLIVFGLFFVTFVVYRSWQPELYAASQMHMNQMFGVVNTILLLSSSWAVASALQRAKAGLPYAPALLGLAVTLGVGFGVVKVFEYREKLRTGIELNTNEFYTFYYMFTGIHLLHVMMGVGVLVYLSFIAKKSRLAADDIRTLEGGASFWHLVDILWIVLFALFYLMR</sequence>
<feature type="transmembrane region" description="Helical" evidence="7">
    <location>
        <begin position="35"/>
        <end position="55"/>
    </location>
</feature>
<keyword evidence="5 7" id="KW-0472">Membrane</keyword>
<dbReference type="InterPro" id="IPR024791">
    <property type="entry name" value="Cyt_c/ubiquinol_Oxase_su3"/>
</dbReference>
<evidence type="ECO:0000259" key="8">
    <source>
        <dbReference type="PROSITE" id="PS50253"/>
    </source>
</evidence>
<evidence type="ECO:0000256" key="2">
    <source>
        <dbReference type="ARBA" id="ARBA00010581"/>
    </source>
</evidence>
<evidence type="ECO:0000256" key="6">
    <source>
        <dbReference type="RuleBase" id="RU003376"/>
    </source>
</evidence>